<dbReference type="Proteomes" id="UP000238365">
    <property type="component" value="Chromosome"/>
</dbReference>
<keyword evidence="4 11" id="KW-0378">Hydrolase</keyword>
<dbReference type="InterPro" id="IPR027417">
    <property type="entry name" value="P-loop_NTPase"/>
</dbReference>
<dbReference type="PANTHER" id="PTHR43788">
    <property type="entry name" value="DNA2/NAM7 HELICASE FAMILY MEMBER"/>
    <property type="match status" value="1"/>
</dbReference>
<dbReference type="GO" id="GO:0000724">
    <property type="term" value="P:double-strand break repair via homologous recombination"/>
    <property type="evidence" value="ECO:0007669"/>
    <property type="project" value="UniProtKB-UniRule"/>
</dbReference>
<evidence type="ECO:0000256" key="8">
    <source>
        <dbReference type="ARBA" id="ARBA00023125"/>
    </source>
</evidence>
<evidence type="ECO:0000256" key="4">
    <source>
        <dbReference type="ARBA" id="ARBA00022801"/>
    </source>
</evidence>
<gene>
    <name evidence="11" type="primary">recD</name>
    <name evidence="14" type="ORF">C2E15_16990</name>
</gene>
<reference evidence="14 15" key="1">
    <citation type="submission" date="2018-01" db="EMBL/GenBank/DDBJ databases">
        <title>Complete and assembled Genome of Pantoea gaviniae DSM22758T.</title>
        <authorList>
            <person name="Stevens M.J.A."/>
            <person name="Zurfluh K."/>
            <person name="Stephan R."/>
        </authorList>
    </citation>
    <scope>NUCLEOTIDE SEQUENCE [LARGE SCALE GENOMIC DNA]</scope>
    <source>
        <strain evidence="14 15">DSM 22758</strain>
    </source>
</reference>
<comment type="subunit">
    <text evidence="11">Heterotrimer of RecB, RecC and RecD. All subunits contribute to DNA-binding.</text>
</comment>
<evidence type="ECO:0000259" key="13">
    <source>
        <dbReference type="Pfam" id="PF21185"/>
    </source>
</evidence>
<evidence type="ECO:0000313" key="14">
    <source>
        <dbReference type="EMBL" id="AUX94595.1"/>
    </source>
</evidence>
<evidence type="ECO:0000256" key="3">
    <source>
        <dbReference type="ARBA" id="ARBA00022763"/>
    </source>
</evidence>
<dbReference type="EC" id="5.6.2.3" evidence="11"/>
<dbReference type="GO" id="GO:0009338">
    <property type="term" value="C:exodeoxyribonuclease V complex"/>
    <property type="evidence" value="ECO:0007669"/>
    <property type="project" value="InterPro"/>
</dbReference>
<dbReference type="InterPro" id="IPR050534">
    <property type="entry name" value="Coronavir_polyprotein_1ab"/>
</dbReference>
<feature type="domain" description="UvrD-like helicase C-terminal" evidence="12">
    <location>
        <begin position="538"/>
        <end position="585"/>
    </location>
</feature>
<keyword evidence="7 11" id="KW-0067">ATP-binding</keyword>
<evidence type="ECO:0000256" key="1">
    <source>
        <dbReference type="ARBA" id="ARBA00022722"/>
    </source>
</evidence>
<dbReference type="CDD" id="cd17933">
    <property type="entry name" value="DEXSc_RecD-like"/>
    <property type="match status" value="1"/>
</dbReference>
<dbReference type="GO" id="GO:0016887">
    <property type="term" value="F:ATP hydrolysis activity"/>
    <property type="evidence" value="ECO:0007669"/>
    <property type="project" value="RHEA"/>
</dbReference>
<dbReference type="SUPFAM" id="SSF52540">
    <property type="entry name" value="P-loop containing nucleoside triphosphate hydrolases"/>
    <property type="match status" value="2"/>
</dbReference>
<evidence type="ECO:0000256" key="7">
    <source>
        <dbReference type="ARBA" id="ARBA00022840"/>
    </source>
</evidence>
<sequence length="618" mass="67802">MRKMSALLREAVEKRLIRPLDVQFAHMLADDTQPALMLAAACVSAEAGEGHVCLPLDHFRDGELFDGRQPELAAEIWQAAGQPADWQHLLMQSHAVSDGSKPTPLVVAQQRLYLHRMWRGEGSVARFIAAEQPAPAFDDADLQRVLNALFGDRPDDWQKIAAAVAITRHISVISGGPGTGKTTTVARLLAALIRLSHQKMRIRLAAPTGKAAARLTESLGKALQALPLSEAERDAFPEEATTLHRLLGAQPNSQRLRYHAGNPLHLDVLVVDEASMVDLPMMSNLIAALPPHARVIFLGDRDQLASVEAGAVLGDICRCAEAGYSVARAMQLQQLTGCQLDGADGAGMPNVRDSICLLRKSYRFDARSGIGQLAQAVNAGDVQAAEKVFRAGFDDICRSELSSAEHYQQLLEQGVAGYEEYLTLLQREAAPDEVLAAFARYRLLCALREGPFGVAGLNERIERLLLKQRRIRRPLAQSRWYMGRPVMIARNDSALGLFNGDIGVAMNDATGALKVFFPLPDGSIKAVQPSRLPPHDTAWAMTVHKSQGSEFDHTALVLPNHYLPVLTRELVYTAITRARRQLTLYTDRQIFARAVAVRTQRRSGLVERLSAPHAEIFL</sequence>
<dbReference type="InterPro" id="IPR027785">
    <property type="entry name" value="UvrD-like_helicase_C"/>
</dbReference>
<keyword evidence="6 11" id="KW-0269">Exonuclease</keyword>
<proteinExistence type="inferred from homology"/>
<keyword evidence="2 11" id="KW-0547">Nucleotide-binding</keyword>
<dbReference type="RefSeq" id="WP_104958409.1">
    <property type="nucleotide sequence ID" value="NZ_CP026377.1"/>
</dbReference>
<comment type="function">
    <text evidence="11">A helicase/nuclease that prepares dsDNA breaks (DSB) for recombinational DNA repair. Binds to DSBs and unwinds DNA via a highly rapid and processive ATP-dependent bidirectional helicase activity. Unwinds dsDNA until it encounters a Chi (crossover hotspot instigator) sequence from the 3' direction. Cuts ssDNA a few nucleotides 3' to the Chi site. The properties and activities of the enzyme are changed at Chi. The Chi-altered holoenzyme produces a long 3'-ssDNA overhang and facilitates RecA-binding to the ssDNA for homologous DNA recombination and repair. Holoenzyme degrades any linearized DNA that is unable to undergo homologous recombination. In the holoenzyme this subunit has ssDNA-dependent ATPase and 5'-3' helicase activity. When added to pre-assembled RecBC greatly stimulates nuclease activity and augments holoenzyme processivity. Negatively regulates the RecA-loading ability of RecBCD.</text>
</comment>
<dbReference type="InterPro" id="IPR049550">
    <property type="entry name" value="RecD_N"/>
</dbReference>
<dbReference type="EMBL" id="CP026377">
    <property type="protein sequence ID" value="AUX94595.1"/>
    <property type="molecule type" value="Genomic_DNA"/>
</dbReference>
<dbReference type="FunFam" id="3.40.50.300:FF:000912">
    <property type="entry name" value="RecBCD enzyme subunit RecD"/>
    <property type="match status" value="1"/>
</dbReference>
<evidence type="ECO:0000256" key="9">
    <source>
        <dbReference type="ARBA" id="ARBA00023204"/>
    </source>
</evidence>
<keyword evidence="8 11" id="KW-0238">DNA-binding</keyword>
<dbReference type="KEGG" id="pgz:C2E15_16990"/>
<dbReference type="GO" id="GO:0008854">
    <property type="term" value="F:exodeoxyribonuclease V activity"/>
    <property type="evidence" value="ECO:0007669"/>
    <property type="project" value="InterPro"/>
</dbReference>
<dbReference type="NCBIfam" id="NF008127">
    <property type="entry name" value="PRK10875.1"/>
    <property type="match status" value="1"/>
</dbReference>
<comment type="similarity">
    <text evidence="11">Belongs to the RecD family.</text>
</comment>
<dbReference type="PANTHER" id="PTHR43788:SF6">
    <property type="entry name" value="DNA HELICASE B"/>
    <property type="match status" value="1"/>
</dbReference>
<accession>A0A2L0IJ75</accession>
<keyword evidence="3 11" id="KW-0227">DNA damage</keyword>
<dbReference type="InterPro" id="IPR041851">
    <property type="entry name" value="RecD_N_sf"/>
</dbReference>
<dbReference type="NCBIfam" id="TIGR01447">
    <property type="entry name" value="recD"/>
    <property type="match status" value="1"/>
</dbReference>
<evidence type="ECO:0000256" key="5">
    <source>
        <dbReference type="ARBA" id="ARBA00022806"/>
    </source>
</evidence>
<organism evidence="14 15">
    <name type="scientific">Mixta gaviniae</name>
    <dbReference type="NCBI Taxonomy" id="665914"/>
    <lineage>
        <taxon>Bacteria</taxon>
        <taxon>Pseudomonadati</taxon>
        <taxon>Pseudomonadota</taxon>
        <taxon>Gammaproteobacteria</taxon>
        <taxon>Enterobacterales</taxon>
        <taxon>Erwiniaceae</taxon>
        <taxon>Mixta</taxon>
    </lineage>
</organism>
<evidence type="ECO:0000256" key="6">
    <source>
        <dbReference type="ARBA" id="ARBA00022839"/>
    </source>
</evidence>
<keyword evidence="1 11" id="KW-0540">Nuclease</keyword>
<name>A0A2L0IJ75_9GAMM</name>
<dbReference type="Gene3D" id="1.10.10.1020">
    <property type="entry name" value="RecBCD complex, subunit RecD, N-terminal domain"/>
    <property type="match status" value="1"/>
</dbReference>
<comment type="miscellaneous">
    <text evidence="11">In the RecBCD complex, RecB has a slow 3'-5' helicase, an exonuclease activity and loads RecA onto ssDNA, RecD has a fast 5'-3' helicase activity, while RecC stimulates the ATPase and processivity of the RecB helicase and contributes to recognition of the Chi site.</text>
</comment>
<dbReference type="Gene3D" id="3.40.50.300">
    <property type="entry name" value="P-loop containing nucleotide triphosphate hydrolases"/>
    <property type="match status" value="3"/>
</dbReference>
<dbReference type="Pfam" id="PF13538">
    <property type="entry name" value="UvrD_C_2"/>
    <property type="match status" value="1"/>
</dbReference>
<keyword evidence="5 11" id="KW-0347">Helicase</keyword>
<dbReference type="AlphaFoldDB" id="A0A2L0IJ75"/>
<keyword evidence="10 11" id="KW-0413">Isomerase</keyword>
<dbReference type="CDD" id="cd18809">
    <property type="entry name" value="SF1_C_RecD"/>
    <property type="match status" value="1"/>
</dbReference>
<dbReference type="InterPro" id="IPR006344">
    <property type="entry name" value="RecD"/>
</dbReference>
<dbReference type="GO" id="GO:0005524">
    <property type="term" value="F:ATP binding"/>
    <property type="evidence" value="ECO:0007669"/>
    <property type="project" value="UniProtKB-UniRule"/>
</dbReference>
<evidence type="ECO:0000256" key="2">
    <source>
        <dbReference type="ARBA" id="ARBA00022741"/>
    </source>
</evidence>
<dbReference type="GO" id="GO:0017116">
    <property type="term" value="F:single-stranded DNA helicase activity"/>
    <property type="evidence" value="ECO:0007669"/>
    <property type="project" value="TreeGrafter"/>
</dbReference>
<dbReference type="Pfam" id="PF21185">
    <property type="entry name" value="RecD_N"/>
    <property type="match status" value="1"/>
</dbReference>
<dbReference type="GO" id="GO:0003677">
    <property type="term" value="F:DNA binding"/>
    <property type="evidence" value="ECO:0007669"/>
    <property type="project" value="UniProtKB-UniRule"/>
</dbReference>
<keyword evidence="9 11" id="KW-0234">DNA repair</keyword>
<evidence type="ECO:0000256" key="10">
    <source>
        <dbReference type="ARBA" id="ARBA00023235"/>
    </source>
</evidence>
<evidence type="ECO:0000256" key="11">
    <source>
        <dbReference type="HAMAP-Rule" id="MF_01487"/>
    </source>
</evidence>
<dbReference type="Pfam" id="PF13245">
    <property type="entry name" value="AAA_19"/>
    <property type="match status" value="1"/>
</dbReference>
<evidence type="ECO:0000313" key="15">
    <source>
        <dbReference type="Proteomes" id="UP000238365"/>
    </source>
</evidence>
<keyword evidence="15" id="KW-1185">Reference proteome</keyword>
<dbReference type="FunFam" id="3.40.50.300:FF:000965">
    <property type="entry name" value="RecBCD enzyme subunit RecD"/>
    <property type="match status" value="1"/>
</dbReference>
<comment type="catalytic activity">
    <reaction evidence="11">
        <text>ATP + H2O = ADP + phosphate + H(+)</text>
        <dbReference type="Rhea" id="RHEA:13065"/>
        <dbReference type="ChEBI" id="CHEBI:15377"/>
        <dbReference type="ChEBI" id="CHEBI:15378"/>
        <dbReference type="ChEBI" id="CHEBI:30616"/>
        <dbReference type="ChEBI" id="CHEBI:43474"/>
        <dbReference type="ChEBI" id="CHEBI:456216"/>
        <dbReference type="EC" id="5.6.2.3"/>
    </reaction>
</comment>
<feature type="domain" description="RecBCD enzyme subunit RecD N-terminal" evidence="13">
    <location>
        <begin position="13"/>
        <end position="113"/>
    </location>
</feature>
<dbReference type="HAMAP" id="MF_01487">
    <property type="entry name" value="RecD"/>
    <property type="match status" value="1"/>
</dbReference>
<feature type="binding site" evidence="11">
    <location>
        <begin position="175"/>
        <end position="182"/>
    </location>
    <ligand>
        <name>ATP</name>
        <dbReference type="ChEBI" id="CHEBI:30616"/>
    </ligand>
</feature>
<evidence type="ECO:0000259" key="12">
    <source>
        <dbReference type="Pfam" id="PF13538"/>
    </source>
</evidence>
<dbReference type="GO" id="GO:0043139">
    <property type="term" value="F:5'-3' DNA helicase activity"/>
    <property type="evidence" value="ECO:0007669"/>
    <property type="project" value="UniProtKB-UniRule"/>
</dbReference>
<protein>
    <recommendedName>
        <fullName evidence="11">RecBCD enzyme subunit RecD</fullName>
        <ecNumber evidence="11">5.6.2.3</ecNumber>
    </recommendedName>
    <alternativeName>
        <fullName evidence="11">DNA 5'-3' helicase subunit RecD</fullName>
    </alternativeName>
    <alternativeName>
        <fullName evidence="11">Exonuclease V subunit RecD</fullName>
        <shortName evidence="11">ExoV subunit RecD</shortName>
    </alternativeName>
    <alternativeName>
        <fullName evidence="11">Helicase/nuclease RecBCD subunit RecD</fullName>
    </alternativeName>
</protein>